<feature type="region of interest" description="Disordered" evidence="1">
    <location>
        <begin position="206"/>
        <end position="255"/>
    </location>
</feature>
<feature type="chain" id="PRO_5019427300" description="PDZ domain-containing protein" evidence="2">
    <location>
        <begin position="19"/>
        <end position="255"/>
    </location>
</feature>
<dbReference type="PROSITE" id="PS50106">
    <property type="entry name" value="PDZ"/>
    <property type="match status" value="1"/>
</dbReference>
<dbReference type="AlphaFoldDB" id="A0A448ZK37"/>
<name>A0A448ZK37_9STRA</name>
<feature type="compositionally biased region" description="Basic and acidic residues" evidence="1">
    <location>
        <begin position="240"/>
        <end position="255"/>
    </location>
</feature>
<feature type="domain" description="PDZ" evidence="3">
    <location>
        <begin position="64"/>
        <end position="135"/>
    </location>
</feature>
<evidence type="ECO:0000259" key="3">
    <source>
        <dbReference type="PROSITE" id="PS50106"/>
    </source>
</evidence>
<dbReference type="SMART" id="SM00228">
    <property type="entry name" value="PDZ"/>
    <property type="match status" value="1"/>
</dbReference>
<dbReference type="Pfam" id="PF17820">
    <property type="entry name" value="PDZ_6"/>
    <property type="match status" value="1"/>
</dbReference>
<dbReference type="EMBL" id="CAACVS010000439">
    <property type="protein sequence ID" value="VEU42402.1"/>
    <property type="molecule type" value="Genomic_DNA"/>
</dbReference>
<evidence type="ECO:0000313" key="4">
    <source>
        <dbReference type="EMBL" id="VEU42402.1"/>
    </source>
</evidence>
<dbReference type="InterPro" id="IPR036034">
    <property type="entry name" value="PDZ_sf"/>
</dbReference>
<keyword evidence="2" id="KW-0732">Signal</keyword>
<feature type="signal peptide" evidence="2">
    <location>
        <begin position="1"/>
        <end position="18"/>
    </location>
</feature>
<organism evidence="4 5">
    <name type="scientific">Pseudo-nitzschia multistriata</name>
    <dbReference type="NCBI Taxonomy" id="183589"/>
    <lineage>
        <taxon>Eukaryota</taxon>
        <taxon>Sar</taxon>
        <taxon>Stramenopiles</taxon>
        <taxon>Ochrophyta</taxon>
        <taxon>Bacillariophyta</taxon>
        <taxon>Bacillariophyceae</taxon>
        <taxon>Bacillariophycidae</taxon>
        <taxon>Bacillariales</taxon>
        <taxon>Bacillariaceae</taxon>
        <taxon>Pseudo-nitzschia</taxon>
    </lineage>
</organism>
<dbReference type="InterPro" id="IPR001478">
    <property type="entry name" value="PDZ"/>
</dbReference>
<dbReference type="CDD" id="cd00136">
    <property type="entry name" value="PDZ_canonical"/>
    <property type="match status" value="1"/>
</dbReference>
<dbReference type="SUPFAM" id="SSF50156">
    <property type="entry name" value="PDZ domain-like"/>
    <property type="match status" value="1"/>
</dbReference>
<dbReference type="Proteomes" id="UP000291116">
    <property type="component" value="Unassembled WGS sequence"/>
</dbReference>
<keyword evidence="5" id="KW-1185">Reference proteome</keyword>
<proteinExistence type="predicted"/>
<evidence type="ECO:0000256" key="1">
    <source>
        <dbReference type="SAM" id="MobiDB-lite"/>
    </source>
</evidence>
<dbReference type="OrthoDB" id="42569at2759"/>
<dbReference type="Gene3D" id="2.30.42.10">
    <property type="match status" value="1"/>
</dbReference>
<gene>
    <name evidence="4" type="ORF">PSNMU_V1.4_AUG-EV-PASAV3_0094280</name>
</gene>
<evidence type="ECO:0000313" key="5">
    <source>
        <dbReference type="Proteomes" id="UP000291116"/>
    </source>
</evidence>
<protein>
    <recommendedName>
        <fullName evidence="3">PDZ domain-containing protein</fullName>
    </recommendedName>
</protein>
<sequence>MLLTRFLLLLASVQTVAAFVSQHAHRSMVVSPVGSSSALSMAAMTYEEMIQRVDCYEITVPKPLGVIFGENPDPYLGLVVDDVSEGMNGGKAGLRMGDQLLAVNEQVVIGRDFDTVMGKLQEQPGRLNLVLYRGPVGQLFTVLSNQLGEGQNMYEDEDEYEESEEVMMDENYESPVRIEVKEEKPLTPGDFVKAFGKLGSMLGETLTAPVEQEDTGAPPPPKKKTGFFGIGGESVQLDGEDARGYRREKIEPDDF</sequence>
<reference evidence="4 5" key="1">
    <citation type="submission" date="2019-01" db="EMBL/GenBank/DDBJ databases">
        <authorList>
            <person name="Ferrante I. M."/>
        </authorList>
    </citation>
    <scope>NUCLEOTIDE SEQUENCE [LARGE SCALE GENOMIC DNA]</scope>
    <source>
        <strain evidence="4 5">B856</strain>
    </source>
</reference>
<evidence type="ECO:0000256" key="2">
    <source>
        <dbReference type="SAM" id="SignalP"/>
    </source>
</evidence>
<accession>A0A448ZK37</accession>
<dbReference type="InterPro" id="IPR041489">
    <property type="entry name" value="PDZ_6"/>
</dbReference>